<dbReference type="RefSeq" id="XP_024677913.1">
    <property type="nucleotide sequence ID" value="XM_024823770.1"/>
</dbReference>
<dbReference type="SUPFAM" id="SSF48403">
    <property type="entry name" value="Ankyrin repeat"/>
    <property type="match status" value="1"/>
</dbReference>
<evidence type="ECO:0000256" key="1">
    <source>
        <dbReference type="ARBA" id="ARBA00022737"/>
    </source>
</evidence>
<dbReference type="PANTHER" id="PTHR24193">
    <property type="entry name" value="ANKYRIN REPEAT PROTEIN"/>
    <property type="match status" value="1"/>
</dbReference>
<feature type="repeat" description="ANK" evidence="3">
    <location>
        <begin position="42"/>
        <end position="70"/>
    </location>
</feature>
<dbReference type="PANTHER" id="PTHR24193:SF121">
    <property type="entry name" value="ADA2A-CONTAINING COMPLEX COMPONENT 3, ISOFORM D"/>
    <property type="match status" value="1"/>
</dbReference>
<dbReference type="InterPro" id="IPR050663">
    <property type="entry name" value="Ankyrin-SOCS_Box"/>
</dbReference>
<evidence type="ECO:0000313" key="4">
    <source>
        <dbReference type="EMBL" id="PKX89318.1"/>
    </source>
</evidence>
<evidence type="ECO:0000256" key="3">
    <source>
        <dbReference type="PROSITE-ProRule" id="PRU00023"/>
    </source>
</evidence>
<dbReference type="PROSITE" id="PS50088">
    <property type="entry name" value="ANK_REPEAT"/>
    <property type="match status" value="2"/>
</dbReference>
<feature type="repeat" description="ANK" evidence="3">
    <location>
        <begin position="70"/>
        <end position="102"/>
    </location>
</feature>
<dbReference type="InterPro" id="IPR036770">
    <property type="entry name" value="Ankyrin_rpt-contain_sf"/>
</dbReference>
<keyword evidence="1" id="KW-0677">Repeat</keyword>
<dbReference type="GO" id="GO:0000976">
    <property type="term" value="F:transcription cis-regulatory region binding"/>
    <property type="evidence" value="ECO:0007669"/>
    <property type="project" value="TreeGrafter"/>
</dbReference>
<sequence>MDPALVAAVRRGHAEVVKLLLRDAERRQLLGAAQRLQELGHALWVAAHHGNDELIHLLLAEGADVNFRWDGTTSLDCAVVNDHYPTANILLQAGADPKMVDCDGIGPLSRAAKPSEAIWFGKSTGRYLRPRDPSHLVVPYPQVVRDELVAMTRLLLDYGADAAGLDEPIWANIW</sequence>
<keyword evidence="5" id="KW-1185">Reference proteome</keyword>
<reference evidence="5" key="1">
    <citation type="journal article" date="2018" name="Proc. Natl. Acad. Sci. U.S.A.">
        <title>Linking secondary metabolites to gene clusters through genome sequencing of six diverse Aspergillus species.</title>
        <authorList>
            <person name="Kaerboelling I."/>
            <person name="Vesth T.C."/>
            <person name="Frisvad J.C."/>
            <person name="Nybo J.L."/>
            <person name="Theobald S."/>
            <person name="Kuo A."/>
            <person name="Bowyer P."/>
            <person name="Matsuda Y."/>
            <person name="Mondo S."/>
            <person name="Lyhne E.K."/>
            <person name="Kogle M.E."/>
            <person name="Clum A."/>
            <person name="Lipzen A."/>
            <person name="Salamov A."/>
            <person name="Ngan C.Y."/>
            <person name="Daum C."/>
            <person name="Chiniquy J."/>
            <person name="Barry K."/>
            <person name="LaButti K."/>
            <person name="Haridas S."/>
            <person name="Simmons B.A."/>
            <person name="Magnuson J.K."/>
            <person name="Mortensen U.H."/>
            <person name="Larsen T.O."/>
            <person name="Grigoriev I.V."/>
            <person name="Baker S.E."/>
            <person name="Andersen M.R."/>
        </authorList>
    </citation>
    <scope>NUCLEOTIDE SEQUENCE [LARGE SCALE GENOMIC DNA]</scope>
    <source>
        <strain evidence="5">IBT 16806</strain>
    </source>
</reference>
<dbReference type="GO" id="GO:0045944">
    <property type="term" value="P:positive regulation of transcription by RNA polymerase II"/>
    <property type="evidence" value="ECO:0007669"/>
    <property type="project" value="TreeGrafter"/>
</dbReference>
<dbReference type="Proteomes" id="UP000234474">
    <property type="component" value="Unassembled WGS sequence"/>
</dbReference>
<dbReference type="SMART" id="SM00248">
    <property type="entry name" value="ANK"/>
    <property type="match status" value="2"/>
</dbReference>
<dbReference type="Pfam" id="PF12796">
    <property type="entry name" value="Ank_2"/>
    <property type="match status" value="1"/>
</dbReference>
<dbReference type="GO" id="GO:0005634">
    <property type="term" value="C:nucleus"/>
    <property type="evidence" value="ECO:0007669"/>
    <property type="project" value="TreeGrafter"/>
</dbReference>
<keyword evidence="2 3" id="KW-0040">ANK repeat</keyword>
<dbReference type="AlphaFoldDB" id="A0A2I1BV99"/>
<protein>
    <submittedName>
        <fullName evidence="4">Ankyrin repeat protein</fullName>
    </submittedName>
</protein>
<evidence type="ECO:0000256" key="2">
    <source>
        <dbReference type="ARBA" id="ARBA00023043"/>
    </source>
</evidence>
<evidence type="ECO:0000313" key="5">
    <source>
        <dbReference type="Proteomes" id="UP000234474"/>
    </source>
</evidence>
<dbReference type="OMA" id="AHHGNDE"/>
<dbReference type="STRING" id="1392255.A0A2I1BV99"/>
<dbReference type="InterPro" id="IPR002110">
    <property type="entry name" value="Ankyrin_rpt"/>
</dbReference>
<dbReference type="PROSITE" id="PS50297">
    <property type="entry name" value="ANK_REP_REGION"/>
    <property type="match status" value="1"/>
</dbReference>
<name>A0A2I1BV99_ASPN1</name>
<organism evidence="4 5">
    <name type="scientific">Aspergillus novofumigatus (strain IBT 16806)</name>
    <dbReference type="NCBI Taxonomy" id="1392255"/>
    <lineage>
        <taxon>Eukaryota</taxon>
        <taxon>Fungi</taxon>
        <taxon>Dikarya</taxon>
        <taxon>Ascomycota</taxon>
        <taxon>Pezizomycotina</taxon>
        <taxon>Eurotiomycetes</taxon>
        <taxon>Eurotiomycetidae</taxon>
        <taxon>Eurotiales</taxon>
        <taxon>Aspergillaceae</taxon>
        <taxon>Aspergillus</taxon>
        <taxon>Aspergillus subgen. Fumigati</taxon>
    </lineage>
</organism>
<comment type="caution">
    <text evidence="4">The sequence shown here is derived from an EMBL/GenBank/DDBJ whole genome shotgun (WGS) entry which is preliminary data.</text>
</comment>
<gene>
    <name evidence="4" type="ORF">P174DRAFT_396943</name>
</gene>
<dbReference type="OrthoDB" id="4421360at2759"/>
<accession>A0A2I1BV99</accession>
<dbReference type="VEuPathDB" id="FungiDB:P174DRAFT_396943"/>
<dbReference type="Gene3D" id="1.25.40.20">
    <property type="entry name" value="Ankyrin repeat-containing domain"/>
    <property type="match status" value="1"/>
</dbReference>
<dbReference type="GeneID" id="36531095"/>
<dbReference type="EMBL" id="MSZS01000010">
    <property type="protein sequence ID" value="PKX89318.1"/>
    <property type="molecule type" value="Genomic_DNA"/>
</dbReference>
<proteinExistence type="predicted"/>